<feature type="compositionally biased region" description="Low complexity" evidence="1">
    <location>
        <begin position="640"/>
        <end position="657"/>
    </location>
</feature>
<dbReference type="VEuPathDB" id="FungiDB:VP01_2289g1"/>
<dbReference type="GO" id="GO:0005576">
    <property type="term" value="C:extracellular region"/>
    <property type="evidence" value="ECO:0007669"/>
    <property type="project" value="UniProtKB-SubCell"/>
</dbReference>
<dbReference type="OrthoDB" id="406631at2759"/>
<reference evidence="2 3" key="1">
    <citation type="submission" date="2015-08" db="EMBL/GenBank/DDBJ databases">
        <title>Next Generation Sequencing and Analysis of the Genome of Puccinia sorghi L Schw, the Causal Agent of Maize Common Rust.</title>
        <authorList>
            <person name="Rochi L."/>
            <person name="Burguener G."/>
            <person name="Darino M."/>
            <person name="Turjanski A."/>
            <person name="Kreff E."/>
            <person name="Dieguez M.J."/>
            <person name="Sacco F."/>
        </authorList>
    </citation>
    <scope>NUCLEOTIDE SEQUENCE [LARGE SCALE GENOMIC DNA]</scope>
    <source>
        <strain evidence="2 3">RO10H11247</strain>
    </source>
</reference>
<dbReference type="InterPro" id="IPR017853">
    <property type="entry name" value="GH"/>
</dbReference>
<dbReference type="AlphaFoldDB" id="A0A0L6V833"/>
<accession>A0A0L6V833</accession>
<feature type="region of interest" description="Disordered" evidence="1">
    <location>
        <begin position="638"/>
        <end position="657"/>
    </location>
</feature>
<dbReference type="SUPFAM" id="SSF51445">
    <property type="entry name" value="(Trans)glycosidases"/>
    <property type="match status" value="1"/>
</dbReference>
<evidence type="ECO:0000256" key="1">
    <source>
        <dbReference type="SAM" id="MobiDB-lite"/>
    </source>
</evidence>
<protein>
    <submittedName>
        <fullName evidence="2">Uncharacterized protein</fullName>
    </submittedName>
</protein>
<dbReference type="Gene3D" id="3.20.20.80">
    <property type="entry name" value="Glycosidases"/>
    <property type="match status" value="1"/>
</dbReference>
<dbReference type="Proteomes" id="UP000037035">
    <property type="component" value="Unassembled WGS sequence"/>
</dbReference>
<dbReference type="STRING" id="27349.A0A0L6V833"/>
<dbReference type="PANTHER" id="PTHR31451:SF39">
    <property type="entry name" value="MANNAN ENDO-1,4-BETA-MANNOSIDASE 1"/>
    <property type="match status" value="1"/>
</dbReference>
<name>A0A0L6V833_9BASI</name>
<feature type="region of interest" description="Disordered" evidence="1">
    <location>
        <begin position="608"/>
        <end position="629"/>
    </location>
</feature>
<proteinExistence type="predicted"/>
<evidence type="ECO:0000313" key="2">
    <source>
        <dbReference type="EMBL" id="KNZ56908.1"/>
    </source>
</evidence>
<sequence>MILPTCQVGRDLRWYYYICLLRLALVGSSLGMADEQTTFDITTTNSPFGASPPAPGTLGQQFFPVNHFSARGAKPGFVSAPGDGHLYIDGELFDFRSFNSPTMFDGAPFTSGEFETRDLAETISAFGSAVTRTYTLHVANTIFADGKQPSAQAHILGWNNYTNDWIYNETNWRNIDKASHVLTHRSIPRLFVQAPSISPTWSQTYHPTHQSSRHEINLPDYGSPDTDWVGNFNDLIRHRYNMRNYTEAQRRVDWFTDRAMISSFKQIITHFLNRINTYNGIRIGDDQTVLAIETGNEMNWAYGNWTTLQRPAPSNVTEFFFFFFFFWNTSGPSKLPSTSSLLLPGLWSWMEASISRNATMAWEDEVLDSPHMPDVGSKLEESDLKYANWKMAQVIPGFINTRLEERVRAHGKTFILGEHGFYDKVEVYESFYKNMTCAGALIWSLRPHSENGGFVTHGEGNNIYSYHAPGFRNQTSRNFDTQEADVVSSTYNASYRVLRLEPPPKPVPAPPEAFILTNGTHTGISWRGSAWAQQYEIYGAVVQGLRFNRICHSLTDNVDAGKLFVPLDPSDPTKPIDVKLPAPIPEESHAGWVDTKWRWAGVSTAGSFRTESAVTAEPDAEPPPFSEGRDAHQHVYWRLPTNSSSPPSTPHPDSTPFSGGWFSVRAISPDGVPGGISQSVFLTTGIHLSPP</sequence>
<keyword evidence="3" id="KW-1185">Reference proteome</keyword>
<gene>
    <name evidence="2" type="ORF">VP01_2289g1</name>
</gene>
<organism evidence="2 3">
    <name type="scientific">Puccinia sorghi</name>
    <dbReference type="NCBI Taxonomy" id="27349"/>
    <lineage>
        <taxon>Eukaryota</taxon>
        <taxon>Fungi</taxon>
        <taxon>Dikarya</taxon>
        <taxon>Basidiomycota</taxon>
        <taxon>Pucciniomycotina</taxon>
        <taxon>Pucciniomycetes</taxon>
        <taxon>Pucciniales</taxon>
        <taxon>Pucciniaceae</taxon>
        <taxon>Puccinia</taxon>
    </lineage>
</organism>
<dbReference type="InterPro" id="IPR045053">
    <property type="entry name" value="MAN-like"/>
</dbReference>
<comment type="caution">
    <text evidence="2">The sequence shown here is derived from an EMBL/GenBank/DDBJ whole genome shotgun (WGS) entry which is preliminary data.</text>
</comment>
<dbReference type="PANTHER" id="PTHR31451">
    <property type="match status" value="1"/>
</dbReference>
<dbReference type="EMBL" id="LAVV01007157">
    <property type="protein sequence ID" value="KNZ56908.1"/>
    <property type="molecule type" value="Genomic_DNA"/>
</dbReference>
<dbReference type="GO" id="GO:0016985">
    <property type="term" value="F:mannan endo-1,4-beta-mannosidase activity"/>
    <property type="evidence" value="ECO:0007669"/>
    <property type="project" value="UniProtKB-EC"/>
</dbReference>
<evidence type="ECO:0000313" key="3">
    <source>
        <dbReference type="Proteomes" id="UP000037035"/>
    </source>
</evidence>